<evidence type="ECO:0000256" key="1">
    <source>
        <dbReference type="ARBA" id="ARBA00006271"/>
    </source>
</evidence>
<dbReference type="InterPro" id="IPR027417">
    <property type="entry name" value="P-loop_NTPase"/>
</dbReference>
<dbReference type="PANTHER" id="PTHR11361:SF21">
    <property type="entry name" value="MUTS PROTEIN HOMOLOG 4"/>
    <property type="match status" value="1"/>
</dbReference>
<dbReference type="GO" id="GO:0030983">
    <property type="term" value="F:mismatched DNA binding"/>
    <property type="evidence" value="ECO:0007669"/>
    <property type="project" value="InterPro"/>
</dbReference>
<dbReference type="GO" id="GO:0005524">
    <property type="term" value="F:ATP binding"/>
    <property type="evidence" value="ECO:0007669"/>
    <property type="project" value="UniProtKB-KW"/>
</dbReference>
<feature type="compositionally biased region" description="Polar residues" evidence="6">
    <location>
        <begin position="314"/>
        <end position="325"/>
    </location>
</feature>
<keyword evidence="2" id="KW-0547">Nucleotide-binding</keyword>
<comment type="similarity">
    <text evidence="1">Belongs to the DNA mismatch repair MutS family.</text>
</comment>
<dbReference type="Pfam" id="PF00488">
    <property type="entry name" value="MutS_V"/>
    <property type="match status" value="1"/>
</dbReference>
<accession>A0AAJ5C8I8</accession>
<dbReference type="GO" id="GO:0005634">
    <property type="term" value="C:nucleus"/>
    <property type="evidence" value="ECO:0007669"/>
    <property type="project" value="TreeGrafter"/>
</dbReference>
<evidence type="ECO:0000313" key="8">
    <source>
        <dbReference type="EMBL" id="SNX88052.1"/>
    </source>
</evidence>
<keyword evidence="3" id="KW-0067">ATP-binding</keyword>
<comment type="caution">
    <text evidence="8">The sequence shown here is derived from an EMBL/GenBank/DDBJ whole genome shotgun (WGS) entry which is preliminary data.</text>
</comment>
<dbReference type="EMBL" id="OAPG01000023">
    <property type="protein sequence ID" value="SNX88052.1"/>
    <property type="molecule type" value="Genomic_DNA"/>
</dbReference>
<dbReference type="SMART" id="SM00533">
    <property type="entry name" value="MUTSd"/>
    <property type="match status" value="1"/>
</dbReference>
<evidence type="ECO:0000259" key="7">
    <source>
        <dbReference type="PROSITE" id="PS00486"/>
    </source>
</evidence>
<gene>
    <name evidence="8" type="ORF">MEPE_06763</name>
</gene>
<protein>
    <submittedName>
        <fullName evidence="8">Related to meiosis-specific MutS homolog</fullName>
    </submittedName>
</protein>
<evidence type="ECO:0000256" key="6">
    <source>
        <dbReference type="SAM" id="MobiDB-lite"/>
    </source>
</evidence>
<feature type="domain" description="DNA mismatch repair proteins mutS family" evidence="7">
    <location>
        <begin position="854"/>
        <end position="870"/>
    </location>
</feature>
<dbReference type="Proteomes" id="UP001294444">
    <property type="component" value="Unassembled WGS sequence"/>
</dbReference>
<dbReference type="InterPro" id="IPR007861">
    <property type="entry name" value="DNA_mismatch_repair_MutS_clamp"/>
</dbReference>
<evidence type="ECO:0000256" key="3">
    <source>
        <dbReference type="ARBA" id="ARBA00022840"/>
    </source>
</evidence>
<keyword evidence="4" id="KW-0238">DNA-binding</keyword>
<dbReference type="AlphaFoldDB" id="A0AAJ5C8I8"/>
<keyword evidence="9" id="KW-1185">Reference proteome</keyword>
<proteinExistence type="inferred from homology"/>
<dbReference type="Gene3D" id="1.10.1420.10">
    <property type="match status" value="2"/>
</dbReference>
<dbReference type="GO" id="GO:0006298">
    <property type="term" value="P:mismatch repair"/>
    <property type="evidence" value="ECO:0007669"/>
    <property type="project" value="InterPro"/>
</dbReference>
<dbReference type="GO" id="GO:0007131">
    <property type="term" value="P:reciprocal meiotic recombination"/>
    <property type="evidence" value="ECO:0007669"/>
    <property type="project" value="TreeGrafter"/>
</dbReference>
<dbReference type="SUPFAM" id="SSF48334">
    <property type="entry name" value="DNA repair protein MutS, domain III"/>
    <property type="match status" value="1"/>
</dbReference>
<dbReference type="SUPFAM" id="SSF52540">
    <property type="entry name" value="P-loop containing nucleoside triphosphate hydrolases"/>
    <property type="match status" value="1"/>
</dbReference>
<feature type="region of interest" description="Disordered" evidence="6">
    <location>
        <begin position="306"/>
        <end position="331"/>
    </location>
</feature>
<dbReference type="Pfam" id="PF05192">
    <property type="entry name" value="MutS_III"/>
    <property type="match status" value="1"/>
</dbReference>
<evidence type="ECO:0000256" key="2">
    <source>
        <dbReference type="ARBA" id="ARBA00022741"/>
    </source>
</evidence>
<dbReference type="Gene3D" id="3.40.50.300">
    <property type="entry name" value="P-loop containing nucleotide triphosphate hydrolases"/>
    <property type="match status" value="1"/>
</dbReference>
<dbReference type="InterPro" id="IPR007696">
    <property type="entry name" value="DNA_mismatch_repair_MutS_core"/>
</dbReference>
<evidence type="ECO:0000256" key="4">
    <source>
        <dbReference type="ARBA" id="ARBA00023125"/>
    </source>
</evidence>
<dbReference type="Pfam" id="PF05190">
    <property type="entry name" value="MutS_IV"/>
    <property type="match status" value="1"/>
</dbReference>
<evidence type="ECO:0000256" key="5">
    <source>
        <dbReference type="ARBA" id="ARBA00023254"/>
    </source>
</evidence>
<reference evidence="8" key="1">
    <citation type="submission" date="2023-10" db="EMBL/GenBank/DDBJ databases">
        <authorList>
            <person name="Guldener U."/>
        </authorList>
    </citation>
    <scope>NUCLEOTIDE SEQUENCE</scope>
    <source>
        <strain evidence="8">Mp4</strain>
    </source>
</reference>
<evidence type="ECO:0000313" key="9">
    <source>
        <dbReference type="Proteomes" id="UP001294444"/>
    </source>
</evidence>
<dbReference type="SMART" id="SM00534">
    <property type="entry name" value="MUTSac"/>
    <property type="match status" value="1"/>
</dbReference>
<name>A0AAJ5C8I8_9BASI</name>
<dbReference type="PANTHER" id="PTHR11361">
    <property type="entry name" value="DNA MISMATCH REPAIR PROTEIN MUTS FAMILY MEMBER"/>
    <property type="match status" value="1"/>
</dbReference>
<sequence>MDSNAPPSSLPPQILRPIEHTSESRPGSAASDASSASSFRIPGITPAARTRVQYSDPPNQRSRTTSSFVRLFTPQSDHGQPLSLSRDRESSFAVDWLAEYGPSPRELLESSQGPSDYFRIPSPSLRITDGRLGRPSVSPTMIHKLVTADGSVGSYVCAILENRGTGREVGIASIERETGLCVITQFADTPTYVRTIHHLSMYPTSILLVPASGTSPLKSLAYASDSRKSKRARLGISQDSDSADTSSRKDSTSVLIRCLEELFEIQAWPFPRKHWNYLEGARYLDRLLVDDAHQIKDEDEAQITALSQERPVHGQQSQRPNSSRPMTGRGSLDFSAKASTRAAILVAVANKFYLLSAVAGLFDFFTETFNRVFTSKSLRVSFVVPEATMLINSNTAHDLELVRNLIDPRSKDSLYGLLDHCASPMGQRLLKMNILQPLTDLDAISARQDAVAECIRNEERFYAIKESLRPIKEKSIDLDKLLHTLNFRSNREAEKREETEKKINCILSLRTLLRSLGPARAALQNSSSGLLQAVSGFLDSPELDKISDEIQKTIDEDIIHAKGGLACRNAQMYAVRNNRSPLLDVARETYRENIADIENLRQQENQNSGLSLSLKMISSGFLFQTRLEQSQMALIPDHFTNVSRAKSGKLVTMMTLALKKLNARLVDSMKEVCTMSDIIIEQLITSILSQVTCLYNVSEALSLLDMIVCFAKVSSANDYVRPSFSDALDIRNARHPILDRVDIPTNIAAGTVSVAARKRRPFVPNDIYLALGERVCLVTGPNMSGKSTFLRQIALITVLAGIGCFVPATRASLPIPDAILSLLTHEDDTTQNLSTFAAEMRTSAFILSVATPRSLIILDEMGRGTSPDEGVAISTAIVEEMLHEKGCAVFFATHFGNLVDGLEGKEGVVCQHLSVSTVRRDNRTDLDRVGLVFHHKLQLGRGLEGFYSLQVARMMGCFSSRFLEKAQQVANMEQSVNGENIVPGQGDEGDMRMKERRKLLRMAVRDLRRLMNHSSTDLIAQDEVARENPNMQFLMDKLAQLQLHTAIELDKTFDDGH</sequence>
<feature type="region of interest" description="Disordered" evidence="6">
    <location>
        <begin position="1"/>
        <end position="86"/>
    </location>
</feature>
<feature type="compositionally biased region" description="Polar residues" evidence="6">
    <location>
        <begin position="52"/>
        <end position="78"/>
    </location>
</feature>
<dbReference type="PROSITE" id="PS00486">
    <property type="entry name" value="DNA_MISMATCH_REPAIR_2"/>
    <property type="match status" value="1"/>
</dbReference>
<keyword evidence="5" id="KW-0469">Meiosis</keyword>
<dbReference type="InterPro" id="IPR000432">
    <property type="entry name" value="DNA_mismatch_repair_MutS_C"/>
</dbReference>
<dbReference type="InterPro" id="IPR045076">
    <property type="entry name" value="MutS"/>
</dbReference>
<dbReference type="InterPro" id="IPR036187">
    <property type="entry name" value="DNA_mismatch_repair_MutS_sf"/>
</dbReference>
<feature type="compositionally biased region" description="Low complexity" evidence="6">
    <location>
        <begin position="28"/>
        <end position="38"/>
    </location>
</feature>
<dbReference type="GO" id="GO:0140664">
    <property type="term" value="F:ATP-dependent DNA damage sensor activity"/>
    <property type="evidence" value="ECO:0007669"/>
    <property type="project" value="InterPro"/>
</dbReference>
<organism evidence="8 9">
    <name type="scientific">Melanopsichium pennsylvanicum</name>
    <dbReference type="NCBI Taxonomy" id="63383"/>
    <lineage>
        <taxon>Eukaryota</taxon>
        <taxon>Fungi</taxon>
        <taxon>Dikarya</taxon>
        <taxon>Basidiomycota</taxon>
        <taxon>Ustilaginomycotina</taxon>
        <taxon>Ustilaginomycetes</taxon>
        <taxon>Ustilaginales</taxon>
        <taxon>Ustilaginaceae</taxon>
        <taxon>Melanopsichium</taxon>
    </lineage>
</organism>